<name>A0A7G9GN92_9FIRM</name>
<dbReference type="Gene3D" id="3.40.1410.10">
    <property type="entry name" value="Chorismate lyase-like"/>
    <property type="match status" value="1"/>
</dbReference>
<keyword evidence="3" id="KW-1185">Reference proteome</keyword>
<dbReference type="EMBL" id="CP060636">
    <property type="protein sequence ID" value="QNM12274.1"/>
    <property type="molecule type" value="Genomic_DNA"/>
</dbReference>
<accession>A0A7G9GN92</accession>
<evidence type="ECO:0000313" key="2">
    <source>
        <dbReference type="EMBL" id="QNM12274.1"/>
    </source>
</evidence>
<dbReference type="GO" id="GO:0003677">
    <property type="term" value="F:DNA binding"/>
    <property type="evidence" value="ECO:0007669"/>
    <property type="project" value="InterPro"/>
</dbReference>
<dbReference type="AlphaFoldDB" id="A0A7G9GN92"/>
<dbReference type="Pfam" id="PF07702">
    <property type="entry name" value="UTRA"/>
    <property type="match status" value="1"/>
</dbReference>
<evidence type="ECO:0000313" key="3">
    <source>
        <dbReference type="Proteomes" id="UP000515856"/>
    </source>
</evidence>
<proteinExistence type="predicted"/>
<dbReference type="GO" id="GO:0006355">
    <property type="term" value="P:regulation of DNA-templated transcription"/>
    <property type="evidence" value="ECO:0007669"/>
    <property type="project" value="InterPro"/>
</dbReference>
<organism evidence="2 3">
    <name type="scientific">[Eubacterium] hominis</name>
    <dbReference type="NCBI Taxonomy" id="2764325"/>
    <lineage>
        <taxon>Bacteria</taxon>
        <taxon>Bacillati</taxon>
        <taxon>Bacillota</taxon>
        <taxon>Erysipelotrichia</taxon>
        <taxon>Erysipelotrichales</taxon>
        <taxon>Erysipelotrichaceae</taxon>
        <taxon>Amedibacillus</taxon>
    </lineage>
</organism>
<dbReference type="InterPro" id="IPR028978">
    <property type="entry name" value="Chorismate_lyase_/UTRA_dom_sf"/>
</dbReference>
<protein>
    <submittedName>
        <fullName evidence="2">UTRA domain-containing protein</fullName>
    </submittedName>
</protein>
<dbReference type="Proteomes" id="UP000515856">
    <property type="component" value="Chromosome"/>
</dbReference>
<evidence type="ECO:0000259" key="1">
    <source>
        <dbReference type="Pfam" id="PF07702"/>
    </source>
</evidence>
<dbReference type="RefSeq" id="WP_117453769.1">
    <property type="nucleotide sequence ID" value="NZ_CP060636.1"/>
</dbReference>
<dbReference type="InterPro" id="IPR011663">
    <property type="entry name" value="UTRA"/>
</dbReference>
<feature type="domain" description="UbiC transcription regulator-associated" evidence="1">
    <location>
        <begin position="2"/>
        <end position="102"/>
    </location>
</feature>
<dbReference type="SUPFAM" id="SSF64288">
    <property type="entry name" value="Chorismate lyase-like"/>
    <property type="match status" value="1"/>
</dbReference>
<gene>
    <name evidence="2" type="ORF">H9Q80_18875</name>
</gene>
<sequence length="112" mass="13662">MYRIKRLYYLDGKPYIYFTHYLPGNIKLDHIEDDNAFSIYMQLYKNKQFISNFHDEFYIEEPEEYILKALELEKGPLLGRKRMTYNENGEVIEVSFAQYNTKIHHYVIDYQA</sequence>
<dbReference type="KEGG" id="ehn:H9Q80_18875"/>
<reference evidence="2 3" key="1">
    <citation type="submission" date="2020-08" db="EMBL/GenBank/DDBJ databases">
        <authorList>
            <person name="Liu C."/>
            <person name="Sun Q."/>
        </authorList>
    </citation>
    <scope>NUCLEOTIDE SEQUENCE [LARGE SCALE GENOMIC DNA]</scope>
    <source>
        <strain evidence="2 3">NSJ-61</strain>
    </source>
</reference>